<dbReference type="EMBL" id="JAXCGZ010011478">
    <property type="protein sequence ID" value="KAK7074715.1"/>
    <property type="molecule type" value="Genomic_DNA"/>
</dbReference>
<accession>A0AAN8WYL3</accession>
<reference evidence="2 3" key="1">
    <citation type="submission" date="2023-11" db="EMBL/GenBank/DDBJ databases">
        <title>Halocaridina rubra genome assembly.</title>
        <authorList>
            <person name="Smith C."/>
        </authorList>
    </citation>
    <scope>NUCLEOTIDE SEQUENCE [LARGE SCALE GENOMIC DNA]</scope>
    <source>
        <strain evidence="2">EP-1</strain>
        <tissue evidence="2">Whole</tissue>
    </source>
</reference>
<keyword evidence="3" id="KW-1185">Reference proteome</keyword>
<comment type="caution">
    <text evidence="2">The sequence shown here is derived from an EMBL/GenBank/DDBJ whole genome shotgun (WGS) entry which is preliminary data.</text>
</comment>
<feature type="region of interest" description="Disordered" evidence="1">
    <location>
        <begin position="97"/>
        <end position="130"/>
    </location>
</feature>
<evidence type="ECO:0000313" key="2">
    <source>
        <dbReference type="EMBL" id="KAK7074715.1"/>
    </source>
</evidence>
<name>A0AAN8WYL3_HALRR</name>
<sequence length="261" mass="28568">MLIAAASTMCDESATTNGSSGSIKSNPSPSSPTKRSPRVFVNTSIPFSVAPQPVKDTIEVAHAKQQFMETFQKIHDAVVAADSEHLNFTLIEDDLNNNLDDQGDDNDNEESARQGRIFSHRGPPHPPPINSPPLLSNFSIFPDPVLEPEYFLPSVHVDPVLINQLHPPLPNNPYIQQIRPISDPRMAGNCYEIILLEPEQELFQLAQQGSQLIPVGTPAFPGLGSQKMVSHFKIPHRPFFSVLHGPLGGPLTPSRRSSTHG</sequence>
<dbReference type="AlphaFoldDB" id="A0AAN8WYL3"/>
<proteinExistence type="predicted"/>
<feature type="compositionally biased region" description="Acidic residues" evidence="1">
    <location>
        <begin position="97"/>
        <end position="109"/>
    </location>
</feature>
<protein>
    <submittedName>
        <fullName evidence="2">Uncharacterized protein</fullName>
    </submittedName>
</protein>
<feature type="region of interest" description="Disordered" evidence="1">
    <location>
        <begin position="1"/>
        <end position="38"/>
    </location>
</feature>
<gene>
    <name evidence="2" type="ORF">SK128_018102</name>
</gene>
<organism evidence="2 3">
    <name type="scientific">Halocaridina rubra</name>
    <name type="common">Hawaiian red shrimp</name>
    <dbReference type="NCBI Taxonomy" id="373956"/>
    <lineage>
        <taxon>Eukaryota</taxon>
        <taxon>Metazoa</taxon>
        <taxon>Ecdysozoa</taxon>
        <taxon>Arthropoda</taxon>
        <taxon>Crustacea</taxon>
        <taxon>Multicrustacea</taxon>
        <taxon>Malacostraca</taxon>
        <taxon>Eumalacostraca</taxon>
        <taxon>Eucarida</taxon>
        <taxon>Decapoda</taxon>
        <taxon>Pleocyemata</taxon>
        <taxon>Caridea</taxon>
        <taxon>Atyoidea</taxon>
        <taxon>Atyidae</taxon>
        <taxon>Halocaridina</taxon>
    </lineage>
</organism>
<dbReference type="Proteomes" id="UP001381693">
    <property type="component" value="Unassembled WGS sequence"/>
</dbReference>
<feature type="compositionally biased region" description="Low complexity" evidence="1">
    <location>
        <begin position="17"/>
        <end position="34"/>
    </location>
</feature>
<evidence type="ECO:0000313" key="3">
    <source>
        <dbReference type="Proteomes" id="UP001381693"/>
    </source>
</evidence>
<evidence type="ECO:0000256" key="1">
    <source>
        <dbReference type="SAM" id="MobiDB-lite"/>
    </source>
</evidence>